<evidence type="ECO:0000313" key="1">
    <source>
        <dbReference type="EMBL" id="KRH41030.1"/>
    </source>
</evidence>
<name>A0A0R0IF44_SOYBN</name>
<dbReference type="EnsemblPlants" id="KRH41030">
    <property type="protein sequence ID" value="KRH41030"/>
    <property type="gene ID" value="GLYMA_08G006000"/>
</dbReference>
<dbReference type="AlphaFoldDB" id="A0A0R0IF44"/>
<dbReference type="ExpressionAtlas" id="A0A0R0IF44">
    <property type="expression patterns" value="baseline"/>
</dbReference>
<reference evidence="1 2" key="1">
    <citation type="journal article" date="2010" name="Nature">
        <title>Genome sequence of the palaeopolyploid soybean.</title>
        <authorList>
            <person name="Schmutz J."/>
            <person name="Cannon S.B."/>
            <person name="Schlueter J."/>
            <person name="Ma J."/>
            <person name="Mitros T."/>
            <person name="Nelson W."/>
            <person name="Hyten D.L."/>
            <person name="Song Q."/>
            <person name="Thelen J.J."/>
            <person name="Cheng J."/>
            <person name="Xu D."/>
            <person name="Hellsten U."/>
            <person name="May G.D."/>
            <person name="Yu Y."/>
            <person name="Sakurai T."/>
            <person name="Umezawa T."/>
            <person name="Bhattacharyya M.K."/>
            <person name="Sandhu D."/>
            <person name="Valliyodan B."/>
            <person name="Lindquist E."/>
            <person name="Peto M."/>
            <person name="Grant D."/>
            <person name="Shu S."/>
            <person name="Goodstein D."/>
            <person name="Barry K."/>
            <person name="Futrell-Griggs M."/>
            <person name="Abernathy B."/>
            <person name="Du J."/>
            <person name="Tian Z."/>
            <person name="Zhu L."/>
            <person name="Gill N."/>
            <person name="Joshi T."/>
            <person name="Libault M."/>
            <person name="Sethuraman A."/>
            <person name="Zhang X.-C."/>
            <person name="Shinozaki K."/>
            <person name="Nguyen H.T."/>
            <person name="Wing R.A."/>
            <person name="Cregan P."/>
            <person name="Specht J."/>
            <person name="Grimwood J."/>
            <person name="Rokhsar D."/>
            <person name="Stacey G."/>
            <person name="Shoemaker R.C."/>
            <person name="Jackson S.A."/>
        </authorList>
    </citation>
    <scope>NUCLEOTIDE SEQUENCE</scope>
    <source>
        <strain evidence="2">cv. Williams 82</strain>
        <tissue evidence="1">Callus</tissue>
    </source>
</reference>
<sequence length="84" mass="10022">MLTNHFYIVIILSLMKQIPHPSSPKLYEKKCMSFNNFYWNYIDLLTYVTVLSRIPESRQRKKHMMVYAVQDKIKPLSVRQVGNS</sequence>
<evidence type="ECO:0000313" key="3">
    <source>
        <dbReference type="Proteomes" id="UP000008827"/>
    </source>
</evidence>
<keyword evidence="3" id="KW-1185">Reference proteome</keyword>
<reference evidence="1" key="3">
    <citation type="submission" date="2018-07" db="EMBL/GenBank/DDBJ databases">
        <title>WGS assembly of Glycine max.</title>
        <authorList>
            <person name="Schmutz J."/>
            <person name="Cannon S."/>
            <person name="Schlueter J."/>
            <person name="Ma J."/>
            <person name="Mitros T."/>
            <person name="Nelson W."/>
            <person name="Hyten D."/>
            <person name="Song Q."/>
            <person name="Thelen J."/>
            <person name="Cheng J."/>
            <person name="Xu D."/>
            <person name="Hellsten U."/>
            <person name="May G."/>
            <person name="Yu Y."/>
            <person name="Sakurai T."/>
            <person name="Umezawa T."/>
            <person name="Bhattacharyya M."/>
            <person name="Sandhu D."/>
            <person name="Valliyodan B."/>
            <person name="Lindquist E."/>
            <person name="Peto M."/>
            <person name="Grant D."/>
            <person name="Shu S."/>
            <person name="Goodstein D."/>
            <person name="Barry K."/>
            <person name="Futrell-Griggs M."/>
            <person name="Abernathy B."/>
            <person name="Du J."/>
            <person name="Tian Z."/>
            <person name="Zhu L."/>
            <person name="Gill N."/>
            <person name="Joshi T."/>
            <person name="Libault M."/>
            <person name="Sethuraman A."/>
            <person name="Zhang X."/>
            <person name="Shinozaki K."/>
            <person name="Nguyen H."/>
            <person name="Wing R."/>
            <person name="Cregan P."/>
            <person name="Specht J."/>
            <person name="Grimwood J."/>
            <person name="Rokhsar D."/>
            <person name="Stacey G."/>
            <person name="Shoemaker R."/>
            <person name="Jackson S."/>
        </authorList>
    </citation>
    <scope>NUCLEOTIDE SEQUENCE</scope>
    <source>
        <tissue evidence="1">Callus</tissue>
    </source>
</reference>
<protein>
    <submittedName>
        <fullName evidence="1 2">Uncharacterized protein</fullName>
    </submittedName>
</protein>
<accession>A0A0R0IF44</accession>
<evidence type="ECO:0000313" key="2">
    <source>
        <dbReference type="EnsemblPlants" id="KRH41030"/>
    </source>
</evidence>
<dbReference type="Proteomes" id="UP000008827">
    <property type="component" value="Chromosome 8"/>
</dbReference>
<dbReference type="Gramene" id="KRH41030">
    <property type="protein sequence ID" value="KRH41030"/>
    <property type="gene ID" value="GLYMA_08G006000"/>
</dbReference>
<organism evidence="1">
    <name type="scientific">Glycine max</name>
    <name type="common">Soybean</name>
    <name type="synonym">Glycine hispida</name>
    <dbReference type="NCBI Taxonomy" id="3847"/>
    <lineage>
        <taxon>Eukaryota</taxon>
        <taxon>Viridiplantae</taxon>
        <taxon>Streptophyta</taxon>
        <taxon>Embryophyta</taxon>
        <taxon>Tracheophyta</taxon>
        <taxon>Spermatophyta</taxon>
        <taxon>Magnoliopsida</taxon>
        <taxon>eudicotyledons</taxon>
        <taxon>Gunneridae</taxon>
        <taxon>Pentapetalae</taxon>
        <taxon>rosids</taxon>
        <taxon>fabids</taxon>
        <taxon>Fabales</taxon>
        <taxon>Fabaceae</taxon>
        <taxon>Papilionoideae</taxon>
        <taxon>50 kb inversion clade</taxon>
        <taxon>NPAAA clade</taxon>
        <taxon>indigoferoid/millettioid clade</taxon>
        <taxon>Phaseoleae</taxon>
        <taxon>Glycine</taxon>
        <taxon>Glycine subgen. Soja</taxon>
    </lineage>
</organism>
<reference evidence="2" key="2">
    <citation type="submission" date="2018-02" db="UniProtKB">
        <authorList>
            <consortium name="EnsemblPlants"/>
        </authorList>
    </citation>
    <scope>IDENTIFICATION</scope>
    <source>
        <strain evidence="2">Williams 82</strain>
    </source>
</reference>
<gene>
    <name evidence="1" type="ORF">GLYMA_08G006000</name>
</gene>
<dbReference type="EMBL" id="CM000841">
    <property type="protein sequence ID" value="KRH41030.1"/>
    <property type="molecule type" value="Genomic_DNA"/>
</dbReference>
<proteinExistence type="predicted"/>